<comment type="caution">
    <text evidence="8">The sequence shown here is derived from an EMBL/GenBank/DDBJ whole genome shotgun (WGS) entry which is preliminary data.</text>
</comment>
<keyword evidence="4 6" id="KW-0378">Hydrolase</keyword>
<proteinExistence type="inferred from homology"/>
<comment type="similarity">
    <text evidence="1 6 7">Belongs to the peptidase S14 family.</text>
</comment>
<dbReference type="InterPro" id="IPR001907">
    <property type="entry name" value="ClpP"/>
</dbReference>
<dbReference type="EC" id="3.4.21.92" evidence="6"/>
<evidence type="ECO:0000256" key="3">
    <source>
        <dbReference type="ARBA" id="ARBA00022670"/>
    </source>
</evidence>
<sequence length="201" mass="22224">MTLPDRPDIPIAILPSDKEEKTFDIYSRLLAERMIFLRGELTEETANLIVAQMLFLDAEDPEKDITFLINSSGGSAIAAMTVYDIINQICPDVCTVCIGTAAAIGAFLLSCGAKDKRYALPNARMILRQPSANAEGQTSDVEAAAREIIYLRDLVNRILATNTGKSKEQIDRDSKRDFIMSAEEARDYGLIDRIVNHKLPS</sequence>
<dbReference type="GO" id="GO:0004252">
    <property type="term" value="F:serine-type endopeptidase activity"/>
    <property type="evidence" value="ECO:0007669"/>
    <property type="project" value="UniProtKB-UniRule"/>
</dbReference>
<evidence type="ECO:0000256" key="4">
    <source>
        <dbReference type="ARBA" id="ARBA00022801"/>
    </source>
</evidence>
<dbReference type="Proteomes" id="UP000186868">
    <property type="component" value="Unassembled WGS sequence"/>
</dbReference>
<name>A0A1U7HR82_9CYAN</name>
<dbReference type="Pfam" id="PF00574">
    <property type="entry name" value="CLP_protease"/>
    <property type="match status" value="1"/>
</dbReference>
<comment type="caution">
    <text evidence="6">Lacks conserved residue(s) required for the propagation of feature annotation.</text>
</comment>
<comment type="catalytic activity">
    <reaction evidence="6">
        <text>Hydrolysis of proteins to small peptides in the presence of ATP and magnesium. alpha-casein is the usual test substrate. In the absence of ATP, only oligopeptides shorter than five residues are hydrolyzed (such as succinyl-Leu-Tyr-|-NHMec, and Leu-Tyr-Leu-|-Tyr-Trp, in which cleavage of the -Tyr-|-Leu- and -Tyr-|-Trp bonds also occurs).</text>
        <dbReference type="EC" id="3.4.21.92"/>
    </reaction>
</comment>
<dbReference type="Gene3D" id="3.90.226.10">
    <property type="entry name" value="2-enoyl-CoA Hydratase, Chain A, domain 1"/>
    <property type="match status" value="1"/>
</dbReference>
<comment type="subunit">
    <text evidence="6">Fourteen ClpP subunits assemble into 2 heptameric rings which stack back to back to give a disk-like structure with a central cavity, resembling the structure of eukaryotic proteasomes.</text>
</comment>
<keyword evidence="5 6" id="KW-0720">Serine protease</keyword>
<dbReference type="InterPro" id="IPR023562">
    <property type="entry name" value="ClpP/TepA"/>
</dbReference>
<dbReference type="GO" id="GO:0006515">
    <property type="term" value="P:protein quality control for misfolded or incompletely synthesized proteins"/>
    <property type="evidence" value="ECO:0007669"/>
    <property type="project" value="TreeGrafter"/>
</dbReference>
<dbReference type="SUPFAM" id="SSF52096">
    <property type="entry name" value="ClpP/crotonase"/>
    <property type="match status" value="1"/>
</dbReference>
<comment type="subcellular location">
    <subcellularLocation>
        <location evidence="6">Cytoplasm</location>
    </subcellularLocation>
</comment>
<dbReference type="EMBL" id="MRCB01000002">
    <property type="protein sequence ID" value="OKH26103.1"/>
    <property type="molecule type" value="Genomic_DNA"/>
</dbReference>
<evidence type="ECO:0000256" key="5">
    <source>
        <dbReference type="ARBA" id="ARBA00022825"/>
    </source>
</evidence>
<dbReference type="CDD" id="cd07017">
    <property type="entry name" value="S14_ClpP_2"/>
    <property type="match status" value="1"/>
</dbReference>
<evidence type="ECO:0000313" key="8">
    <source>
        <dbReference type="EMBL" id="OKH26103.1"/>
    </source>
</evidence>
<dbReference type="OrthoDB" id="510061at2"/>
<comment type="function">
    <text evidence="6">Cleaves peptides in various proteins in a process that requires ATP hydrolysis. Has a chymotrypsin-like activity. Plays a major role in the degradation of misfolded proteins.</text>
</comment>
<dbReference type="PANTHER" id="PTHR10381:SF70">
    <property type="entry name" value="ATP-DEPENDENT CLP PROTEASE PROTEOLYTIC SUBUNIT"/>
    <property type="match status" value="1"/>
</dbReference>
<dbReference type="InterPro" id="IPR029045">
    <property type="entry name" value="ClpP/crotonase-like_dom_sf"/>
</dbReference>
<keyword evidence="9" id="KW-1185">Reference proteome</keyword>
<dbReference type="GO" id="GO:0005737">
    <property type="term" value="C:cytoplasm"/>
    <property type="evidence" value="ECO:0007669"/>
    <property type="project" value="UniProtKB-SubCell"/>
</dbReference>
<dbReference type="HAMAP" id="MF_00444">
    <property type="entry name" value="ClpP"/>
    <property type="match status" value="1"/>
</dbReference>
<reference evidence="8 9" key="1">
    <citation type="submission" date="2016-11" db="EMBL/GenBank/DDBJ databases">
        <title>Draft Genome Sequences of Nine Cyanobacterial Strains from Diverse Habitats.</title>
        <authorList>
            <person name="Zhu T."/>
            <person name="Hou S."/>
            <person name="Lu X."/>
            <person name="Hess W.R."/>
        </authorList>
    </citation>
    <scope>NUCLEOTIDE SEQUENCE [LARGE SCALE GENOMIC DNA]</scope>
    <source>
        <strain evidence="8 9">NIES-593</strain>
    </source>
</reference>
<evidence type="ECO:0000256" key="7">
    <source>
        <dbReference type="RuleBase" id="RU003567"/>
    </source>
</evidence>
<organism evidence="8 9">
    <name type="scientific">Hydrococcus rivularis NIES-593</name>
    <dbReference type="NCBI Taxonomy" id="1921803"/>
    <lineage>
        <taxon>Bacteria</taxon>
        <taxon>Bacillati</taxon>
        <taxon>Cyanobacteriota</taxon>
        <taxon>Cyanophyceae</taxon>
        <taxon>Pleurocapsales</taxon>
        <taxon>Hydrococcaceae</taxon>
        <taxon>Hydrococcus</taxon>
    </lineage>
</organism>
<dbReference type="AlphaFoldDB" id="A0A1U7HR82"/>
<dbReference type="PANTHER" id="PTHR10381">
    <property type="entry name" value="ATP-DEPENDENT CLP PROTEASE PROTEOLYTIC SUBUNIT"/>
    <property type="match status" value="1"/>
</dbReference>
<evidence type="ECO:0000256" key="2">
    <source>
        <dbReference type="ARBA" id="ARBA00022490"/>
    </source>
</evidence>
<evidence type="ECO:0000256" key="6">
    <source>
        <dbReference type="HAMAP-Rule" id="MF_00444"/>
    </source>
</evidence>
<accession>A0A1U7HR82</accession>
<dbReference type="GO" id="GO:0004176">
    <property type="term" value="F:ATP-dependent peptidase activity"/>
    <property type="evidence" value="ECO:0007669"/>
    <property type="project" value="InterPro"/>
</dbReference>
<evidence type="ECO:0000256" key="1">
    <source>
        <dbReference type="ARBA" id="ARBA00007039"/>
    </source>
</evidence>
<dbReference type="GO" id="GO:0009368">
    <property type="term" value="C:endopeptidase Clp complex"/>
    <property type="evidence" value="ECO:0007669"/>
    <property type="project" value="TreeGrafter"/>
</dbReference>
<gene>
    <name evidence="6" type="primary">clpP</name>
    <name evidence="8" type="ORF">NIES593_03225</name>
</gene>
<keyword evidence="2 6" id="KW-0963">Cytoplasm</keyword>
<evidence type="ECO:0000313" key="9">
    <source>
        <dbReference type="Proteomes" id="UP000186868"/>
    </source>
</evidence>
<protein>
    <recommendedName>
        <fullName evidence="6 7">ATP-dependent Clp protease proteolytic subunit</fullName>
        <ecNumber evidence="6">3.4.21.92</ecNumber>
    </recommendedName>
    <alternativeName>
        <fullName evidence="6">Endopeptidase Clp</fullName>
    </alternativeName>
</protein>
<dbReference type="PRINTS" id="PR00127">
    <property type="entry name" value="CLPPROTEASEP"/>
</dbReference>
<dbReference type="RefSeq" id="WP_073598211.1">
    <property type="nucleotide sequence ID" value="NZ_MRCB01000002.1"/>
</dbReference>
<keyword evidence="3 6" id="KW-0645">Protease</keyword>
<dbReference type="GO" id="GO:0051117">
    <property type="term" value="F:ATPase binding"/>
    <property type="evidence" value="ECO:0007669"/>
    <property type="project" value="TreeGrafter"/>
</dbReference>
<dbReference type="STRING" id="1921803.NIES593_03225"/>